<dbReference type="InterPro" id="IPR029903">
    <property type="entry name" value="RmlD-like-bd"/>
</dbReference>
<comment type="catalytic activity">
    <reaction evidence="5">
        <text>dTDP-beta-L-rhamnose + NADP(+) = dTDP-4-dehydro-beta-L-rhamnose + NADPH + H(+)</text>
        <dbReference type="Rhea" id="RHEA:21796"/>
        <dbReference type="ChEBI" id="CHEBI:15378"/>
        <dbReference type="ChEBI" id="CHEBI:57510"/>
        <dbReference type="ChEBI" id="CHEBI:57783"/>
        <dbReference type="ChEBI" id="CHEBI:58349"/>
        <dbReference type="ChEBI" id="CHEBI:62830"/>
        <dbReference type="EC" id="1.1.1.133"/>
    </reaction>
</comment>
<keyword evidence="9" id="KW-1185">Reference proteome</keyword>
<reference evidence="8 9" key="1">
    <citation type="submission" date="2023-01" db="EMBL/GenBank/DDBJ databases">
        <title>Complete genome sequence of Muricauda aquimarina strain IFOP_LL357.</title>
        <authorList>
            <person name="Gajardo G."/>
            <person name="Ueki S."/>
            <person name="Maruyama F."/>
        </authorList>
    </citation>
    <scope>NUCLEOTIDE SEQUENCE [LARGE SCALE GENOMIC DNA]</scope>
    <source>
        <strain evidence="8 9">IFOP_LL357</strain>
    </source>
</reference>
<dbReference type="InterPro" id="IPR005913">
    <property type="entry name" value="dTDP_dehydrorham_reduct"/>
</dbReference>
<feature type="domain" description="RmlD-like substrate binding" evidence="7">
    <location>
        <begin position="3"/>
        <end position="258"/>
    </location>
</feature>
<dbReference type="EC" id="1.1.1.133" evidence="3 6"/>
<keyword evidence="6" id="KW-0560">Oxidoreductase</keyword>
<dbReference type="PANTHER" id="PTHR10491:SF4">
    <property type="entry name" value="METHIONINE ADENOSYLTRANSFERASE 2 SUBUNIT BETA"/>
    <property type="match status" value="1"/>
</dbReference>
<organism evidence="8 9">
    <name type="scientific">Flagellimonas marinaquae</name>
    <dbReference type="NCBI Taxonomy" id="254955"/>
    <lineage>
        <taxon>Bacteria</taxon>
        <taxon>Pseudomonadati</taxon>
        <taxon>Bacteroidota</taxon>
        <taxon>Flavobacteriia</taxon>
        <taxon>Flavobacteriales</taxon>
        <taxon>Flavobacteriaceae</taxon>
        <taxon>Flagellimonas</taxon>
    </lineage>
</organism>
<dbReference type="SUPFAM" id="SSF51735">
    <property type="entry name" value="NAD(P)-binding Rossmann-fold domains"/>
    <property type="match status" value="1"/>
</dbReference>
<accession>A0AA48HBW8</accession>
<dbReference type="InterPro" id="IPR036291">
    <property type="entry name" value="NAD(P)-bd_dom_sf"/>
</dbReference>
<dbReference type="Pfam" id="PF04321">
    <property type="entry name" value="RmlD_sub_bind"/>
    <property type="match status" value="1"/>
</dbReference>
<dbReference type="EMBL" id="AP027268">
    <property type="protein sequence ID" value="BDW92410.1"/>
    <property type="molecule type" value="Genomic_DNA"/>
</dbReference>
<evidence type="ECO:0000256" key="1">
    <source>
        <dbReference type="ARBA" id="ARBA00004781"/>
    </source>
</evidence>
<proteinExistence type="inferred from homology"/>
<dbReference type="RefSeq" id="WP_224835953.1">
    <property type="nucleotide sequence ID" value="NZ_AP027268.1"/>
</dbReference>
<dbReference type="Gene3D" id="3.90.25.10">
    <property type="entry name" value="UDP-galactose 4-epimerase, domain 1"/>
    <property type="match status" value="1"/>
</dbReference>
<comment type="similarity">
    <text evidence="2 6">Belongs to the dTDP-4-dehydrorhamnose reductase family.</text>
</comment>
<evidence type="ECO:0000256" key="2">
    <source>
        <dbReference type="ARBA" id="ARBA00010944"/>
    </source>
</evidence>
<keyword evidence="6" id="KW-0521">NADP</keyword>
<evidence type="ECO:0000313" key="9">
    <source>
        <dbReference type="Proteomes" id="UP001330184"/>
    </source>
</evidence>
<evidence type="ECO:0000313" key="8">
    <source>
        <dbReference type="EMBL" id="BDW92410.1"/>
    </source>
</evidence>
<gene>
    <name evidence="8" type="primary">rmlD</name>
    <name evidence="8" type="ORF">MACH07_12420</name>
</gene>
<dbReference type="CDD" id="cd05254">
    <property type="entry name" value="dTDP_HR_like_SDR_e"/>
    <property type="match status" value="1"/>
</dbReference>
<dbReference type="GO" id="GO:0008831">
    <property type="term" value="F:dTDP-4-dehydrorhamnose reductase activity"/>
    <property type="evidence" value="ECO:0007669"/>
    <property type="project" value="UniProtKB-EC"/>
</dbReference>
<dbReference type="PANTHER" id="PTHR10491">
    <property type="entry name" value="DTDP-4-DEHYDRORHAMNOSE REDUCTASE"/>
    <property type="match status" value="1"/>
</dbReference>
<evidence type="ECO:0000259" key="7">
    <source>
        <dbReference type="Pfam" id="PF04321"/>
    </source>
</evidence>
<dbReference type="Gene3D" id="3.40.50.720">
    <property type="entry name" value="NAD(P)-binding Rossmann-like Domain"/>
    <property type="match status" value="1"/>
</dbReference>
<evidence type="ECO:0000256" key="3">
    <source>
        <dbReference type="ARBA" id="ARBA00012929"/>
    </source>
</evidence>
<evidence type="ECO:0000256" key="6">
    <source>
        <dbReference type="RuleBase" id="RU364082"/>
    </source>
</evidence>
<dbReference type="AlphaFoldDB" id="A0AA48HBW8"/>
<dbReference type="Proteomes" id="UP001330184">
    <property type="component" value="Chromosome"/>
</dbReference>
<comment type="function">
    <text evidence="6">Catalyzes the reduction of dTDP-6-deoxy-L-lyxo-4-hexulose to yield dTDP-L-rhamnose.</text>
</comment>
<evidence type="ECO:0000256" key="4">
    <source>
        <dbReference type="ARBA" id="ARBA00017099"/>
    </source>
</evidence>
<sequence>MSKILVTGSKGQLGLSLMHAAQGFPNLDFDFKASNELDIANREDLAKVIHQSTYSYCINCAAYTHVEQAEKHPDLAFKINAEGAKNIAELCNDHNVTLIHISTDYVFDGEKEGPYLVDDRPNPINVYGASKLKGEQFIQKIIPNHFIVRTSWLYNKKHGHNFYRTILNKAKAGEELRITDAQKGCPTNSDALANYILNEIVCGERPFGTYHYTDGEPTTWYGFAQQILKENGLEETANLILDRNYRTLARRPRNSVLAAT</sequence>
<dbReference type="NCBIfam" id="TIGR01214">
    <property type="entry name" value="rmlD"/>
    <property type="match status" value="1"/>
</dbReference>
<name>A0AA48HBW8_9FLAO</name>
<protein>
    <recommendedName>
        <fullName evidence="4 6">dTDP-4-dehydrorhamnose reductase</fullName>
        <ecNumber evidence="3 6">1.1.1.133</ecNumber>
    </recommendedName>
</protein>
<evidence type="ECO:0000256" key="5">
    <source>
        <dbReference type="ARBA" id="ARBA00048200"/>
    </source>
</evidence>
<comment type="pathway">
    <text evidence="1 6">Carbohydrate biosynthesis; dTDP-L-rhamnose biosynthesis.</text>
</comment>